<evidence type="ECO:0000313" key="1">
    <source>
        <dbReference type="EMBL" id="BAM41341.1"/>
    </source>
</evidence>
<dbReference type="eggNOG" id="ENOG502SVUZ">
    <property type="taxonomic scope" value="Eukaryota"/>
</dbReference>
<protein>
    <submittedName>
        <fullName evidence="1">Uncharacterized protein</fullName>
    </submittedName>
</protein>
<dbReference type="OrthoDB" id="413777at2759"/>
<keyword evidence="2" id="KW-1185">Reference proteome</keyword>
<organism evidence="1 2">
    <name type="scientific">Theileria orientalis strain Shintoku</name>
    <dbReference type="NCBI Taxonomy" id="869250"/>
    <lineage>
        <taxon>Eukaryota</taxon>
        <taxon>Sar</taxon>
        <taxon>Alveolata</taxon>
        <taxon>Apicomplexa</taxon>
        <taxon>Aconoidasida</taxon>
        <taxon>Piroplasmida</taxon>
        <taxon>Theileriidae</taxon>
        <taxon>Theileria</taxon>
    </lineage>
</organism>
<dbReference type="RefSeq" id="XP_009691642.1">
    <property type="nucleotide sequence ID" value="XM_009693347.1"/>
</dbReference>
<accession>J4C404</accession>
<reference evidence="1 2" key="1">
    <citation type="journal article" date="2012" name="MBio">
        <title>Comparative genome analysis of three eukaryotic parasites with differing abilities to transform leukocytes reveals key mediators of Theileria-induced leukocyte transformation.</title>
        <authorList>
            <person name="Hayashida K."/>
            <person name="Hara Y."/>
            <person name="Abe T."/>
            <person name="Yamasaki C."/>
            <person name="Toyoda A."/>
            <person name="Kosuge T."/>
            <person name="Suzuki Y."/>
            <person name="Sato Y."/>
            <person name="Kawashima S."/>
            <person name="Katayama T."/>
            <person name="Wakaguri H."/>
            <person name="Inoue N."/>
            <person name="Homma K."/>
            <person name="Tada-Umezaki M."/>
            <person name="Yagi Y."/>
            <person name="Fujii Y."/>
            <person name="Habara T."/>
            <person name="Kanehisa M."/>
            <person name="Watanabe H."/>
            <person name="Ito K."/>
            <person name="Gojobori T."/>
            <person name="Sugawara H."/>
            <person name="Imanishi T."/>
            <person name="Weir W."/>
            <person name="Gardner M."/>
            <person name="Pain A."/>
            <person name="Shiels B."/>
            <person name="Hattori M."/>
            <person name="Nene V."/>
            <person name="Sugimoto C."/>
        </authorList>
    </citation>
    <scope>NUCLEOTIDE SEQUENCE [LARGE SCALE GENOMIC DNA]</scope>
    <source>
        <strain evidence="1 2">Shintoku</strain>
    </source>
</reference>
<dbReference type="AlphaFoldDB" id="J4C404"/>
<gene>
    <name evidence="1" type="ORF">TOT_030000603</name>
</gene>
<dbReference type="OMA" id="RFKREGC"/>
<proteinExistence type="predicted"/>
<dbReference type="VEuPathDB" id="PiroplasmaDB:TOT_030000603"/>
<dbReference type="Proteomes" id="UP000003786">
    <property type="component" value="Chromosome 3"/>
</dbReference>
<dbReference type="GeneID" id="20715767"/>
<sequence length="158" mass="18347">MAYRYLRHGLYTRRKKLEVNGFKPFIDNLMWTVTNFHYQYYFNNISKHSILSNQAQIDKIVKAACSFSNANASSPEDACTSEADVTGKSPIRYMRCGIPQIVPYRRQTNPFCPNSSNKTGFQFKYKNLLKYPRPIRNRKLAITDLDVPHAYSTPIHTN</sequence>
<evidence type="ECO:0000313" key="2">
    <source>
        <dbReference type="Proteomes" id="UP000003786"/>
    </source>
</evidence>
<dbReference type="KEGG" id="tot:TOT_030000603"/>
<dbReference type="EMBL" id="AP011948">
    <property type="protein sequence ID" value="BAM41341.1"/>
    <property type="molecule type" value="Genomic_DNA"/>
</dbReference>
<name>J4C404_THEOR</name>